<name>A0A437AQC5_9MICR</name>
<accession>A0A437AQC5</accession>
<sequence length="211" mass="25127">MEELNIYTEELKIKNLLQKLKEKYCHPETFIKQNTLIHKSLYSTTNIHVSSFIALPIKNKSFTFVKNLTIVFDGWVSLPNNLNNVLDKNTFCFNTLMMENKKSNIKDKISYFESLNLESMKTQRETKKLIHSKPLVVDEKFRDLDYVLSIEKYKNKYVEERKQRFKLRSQIRRMLKDKESDNCLKPSEIIKEMGNGSFSDCENYNGKYFFD</sequence>
<gene>
    <name evidence="1" type="ORF">TUBRATIS_001690</name>
</gene>
<comment type="caution">
    <text evidence="1">The sequence shown here is derived from an EMBL/GenBank/DDBJ whole genome shotgun (WGS) entry which is preliminary data.</text>
</comment>
<reference evidence="1 2" key="1">
    <citation type="submission" date="2018-10" db="EMBL/GenBank/DDBJ databases">
        <title>Draft genome sequence of the microsporidian Tubulinosema ratisbonensis.</title>
        <authorList>
            <person name="Polonais V."/>
            <person name="Peyretaillade E."/>
            <person name="Niehus S."/>
            <person name="Wawrzyniak I."/>
            <person name="Franchet A."/>
            <person name="Gaspin C."/>
            <person name="Reichstadt M."/>
            <person name="Belser C."/>
            <person name="Labadie K."/>
            <person name="Delbac F."/>
            <person name="Ferrandon D."/>
        </authorList>
    </citation>
    <scope>NUCLEOTIDE SEQUENCE [LARGE SCALE GENOMIC DNA]</scope>
    <source>
        <strain evidence="1 2">Franzen</strain>
    </source>
</reference>
<dbReference type="OrthoDB" id="10332658at2759"/>
<keyword evidence="2" id="KW-1185">Reference proteome</keyword>
<dbReference type="VEuPathDB" id="MicrosporidiaDB:TUBRATIS_001690"/>
<evidence type="ECO:0000313" key="1">
    <source>
        <dbReference type="EMBL" id="RVD93302.1"/>
    </source>
</evidence>
<evidence type="ECO:0000313" key="2">
    <source>
        <dbReference type="Proteomes" id="UP000282876"/>
    </source>
</evidence>
<organism evidence="1 2">
    <name type="scientific">Tubulinosema ratisbonensis</name>
    <dbReference type="NCBI Taxonomy" id="291195"/>
    <lineage>
        <taxon>Eukaryota</taxon>
        <taxon>Fungi</taxon>
        <taxon>Fungi incertae sedis</taxon>
        <taxon>Microsporidia</taxon>
        <taxon>Tubulinosematoidea</taxon>
        <taxon>Tubulinosematidae</taxon>
        <taxon>Tubulinosema</taxon>
    </lineage>
</organism>
<protein>
    <submittedName>
        <fullName evidence="1">Uncharacterized protein</fullName>
    </submittedName>
</protein>
<proteinExistence type="predicted"/>
<dbReference type="EMBL" id="RCSS01000052">
    <property type="protein sequence ID" value="RVD93302.1"/>
    <property type="molecule type" value="Genomic_DNA"/>
</dbReference>
<dbReference type="Proteomes" id="UP000282876">
    <property type="component" value="Unassembled WGS sequence"/>
</dbReference>
<dbReference type="AlphaFoldDB" id="A0A437AQC5"/>